<evidence type="ECO:0000256" key="11">
    <source>
        <dbReference type="ARBA" id="ARBA00023264"/>
    </source>
</evidence>
<keyword evidence="7 12" id="KW-0256">Endoplasmic reticulum</keyword>
<dbReference type="GO" id="GO:0106245">
    <property type="term" value="F:L-serine-phosphatidylethanolamine phosphatidyltransferase activity"/>
    <property type="evidence" value="ECO:0007669"/>
    <property type="project" value="UniProtKB-UniRule"/>
</dbReference>
<keyword evidence="10 12" id="KW-0472">Membrane</keyword>
<dbReference type="EC" id="2.7.8.29" evidence="12"/>
<dbReference type="OrthoDB" id="10265393at2759"/>
<feature type="transmembrane region" description="Helical" evidence="12">
    <location>
        <begin position="92"/>
        <end position="112"/>
    </location>
</feature>
<dbReference type="UniPathway" id="UPA00948"/>
<feature type="transmembrane region" description="Helical" evidence="12">
    <location>
        <begin position="345"/>
        <end position="364"/>
    </location>
</feature>
<reference evidence="13 14" key="2">
    <citation type="submission" date="2018-11" db="EMBL/GenBank/DDBJ databases">
        <authorList>
            <consortium name="Pathogen Informatics"/>
        </authorList>
    </citation>
    <scope>NUCLEOTIDE SEQUENCE [LARGE SCALE GENOMIC DNA]</scope>
</reference>
<proteinExistence type="inferred from homology"/>
<evidence type="ECO:0000313" key="13">
    <source>
        <dbReference type="EMBL" id="VDP39483.1"/>
    </source>
</evidence>
<feature type="transmembrane region" description="Helical" evidence="12">
    <location>
        <begin position="311"/>
        <end position="333"/>
    </location>
</feature>
<dbReference type="GO" id="GO:0005789">
    <property type="term" value="C:endoplasmic reticulum membrane"/>
    <property type="evidence" value="ECO:0007669"/>
    <property type="project" value="UniProtKB-SubCell"/>
</dbReference>
<dbReference type="Proteomes" id="UP000270296">
    <property type="component" value="Unassembled WGS sequence"/>
</dbReference>
<evidence type="ECO:0000256" key="4">
    <source>
        <dbReference type="ARBA" id="ARBA00008671"/>
    </source>
</evidence>
<keyword evidence="12" id="KW-0444">Lipid biosynthesis</keyword>
<feature type="transmembrane region" description="Helical" evidence="12">
    <location>
        <begin position="60"/>
        <end position="80"/>
    </location>
</feature>
<dbReference type="AlphaFoldDB" id="A0A183J676"/>
<keyword evidence="5 12" id="KW-0808">Transferase</keyword>
<keyword evidence="12" id="KW-0594">Phospholipid biosynthesis</keyword>
<evidence type="ECO:0000256" key="2">
    <source>
        <dbReference type="ARBA" id="ARBA00004916"/>
    </source>
</evidence>
<comment type="similarity">
    <text evidence="4 12">Belongs to the phosphatidyl serine synthase family.</text>
</comment>
<dbReference type="GO" id="GO:0006659">
    <property type="term" value="P:phosphatidylserine biosynthetic process"/>
    <property type="evidence" value="ECO:0007669"/>
    <property type="project" value="UniProtKB-UniRule"/>
</dbReference>
<evidence type="ECO:0000256" key="1">
    <source>
        <dbReference type="ARBA" id="ARBA00004477"/>
    </source>
</evidence>
<keyword evidence="14" id="KW-1185">Reference proteome</keyword>
<accession>A0A183J676</accession>
<dbReference type="PANTHER" id="PTHR15362:SF15">
    <property type="entry name" value="PHOSPHATIDYLSERINE SYNTHASE 1"/>
    <property type="match status" value="1"/>
</dbReference>
<dbReference type="PANTHER" id="PTHR15362">
    <property type="entry name" value="PHOSPHATIDYLINOSITOL SYNTHASE"/>
    <property type="match status" value="1"/>
</dbReference>
<evidence type="ECO:0000256" key="3">
    <source>
        <dbReference type="ARBA" id="ARBA00005189"/>
    </source>
</evidence>
<dbReference type="WBParaSite" id="SBAD_0001176001-mRNA-1">
    <property type="protein sequence ID" value="SBAD_0001176001-mRNA-1"/>
    <property type="gene ID" value="SBAD_0001176001"/>
</dbReference>
<evidence type="ECO:0000313" key="14">
    <source>
        <dbReference type="Proteomes" id="UP000270296"/>
    </source>
</evidence>
<evidence type="ECO:0000256" key="9">
    <source>
        <dbReference type="ARBA" id="ARBA00023098"/>
    </source>
</evidence>
<evidence type="ECO:0000256" key="10">
    <source>
        <dbReference type="ARBA" id="ARBA00023136"/>
    </source>
</evidence>
<evidence type="ECO:0000256" key="8">
    <source>
        <dbReference type="ARBA" id="ARBA00022989"/>
    </source>
</evidence>
<keyword evidence="9 12" id="KW-0443">Lipid metabolism</keyword>
<comment type="pathway">
    <text evidence="2 12">Phospholipid metabolism; phosphatidylserine biosynthesis.</text>
</comment>
<protein>
    <recommendedName>
        <fullName evidence="12">Phosphatidylserine synthase</fullName>
        <ecNumber evidence="12">2.7.8.29</ecNumber>
    </recommendedName>
    <alternativeName>
        <fullName evidence="12">Serine-exchange enzyme</fullName>
    </alternativeName>
</protein>
<feature type="transmembrane region" description="Helical" evidence="12">
    <location>
        <begin position="205"/>
        <end position="228"/>
    </location>
</feature>
<reference evidence="15" key="1">
    <citation type="submission" date="2016-06" db="UniProtKB">
        <authorList>
            <consortium name="WormBaseParasite"/>
        </authorList>
    </citation>
    <scope>IDENTIFICATION</scope>
</reference>
<dbReference type="Pfam" id="PF03034">
    <property type="entry name" value="PSS"/>
    <property type="match status" value="1"/>
</dbReference>
<evidence type="ECO:0000256" key="5">
    <source>
        <dbReference type="ARBA" id="ARBA00022679"/>
    </source>
</evidence>
<evidence type="ECO:0000256" key="6">
    <source>
        <dbReference type="ARBA" id="ARBA00022692"/>
    </source>
</evidence>
<evidence type="ECO:0000256" key="7">
    <source>
        <dbReference type="ARBA" id="ARBA00022824"/>
    </source>
</evidence>
<comment type="subcellular location">
    <subcellularLocation>
        <location evidence="1 12">Endoplasmic reticulum membrane</location>
        <topology evidence="1 12">Multi-pass membrane protein</topology>
    </subcellularLocation>
</comment>
<feature type="transmembrane region" description="Helical" evidence="12">
    <location>
        <begin position="376"/>
        <end position="398"/>
    </location>
</feature>
<organism evidence="15">
    <name type="scientific">Soboliphyme baturini</name>
    <dbReference type="NCBI Taxonomy" id="241478"/>
    <lineage>
        <taxon>Eukaryota</taxon>
        <taxon>Metazoa</taxon>
        <taxon>Ecdysozoa</taxon>
        <taxon>Nematoda</taxon>
        <taxon>Enoplea</taxon>
        <taxon>Dorylaimia</taxon>
        <taxon>Dioctophymatida</taxon>
        <taxon>Dioctophymatoidea</taxon>
        <taxon>Soboliphymatidae</taxon>
        <taxon>Soboliphyme</taxon>
    </lineage>
</organism>
<name>A0A183J676_9BILA</name>
<evidence type="ECO:0000313" key="15">
    <source>
        <dbReference type="WBParaSite" id="SBAD_0001176001-mRNA-1"/>
    </source>
</evidence>
<comment type="catalytic activity">
    <reaction evidence="12">
        <text>a 1,2-diacyl-sn-glycero-3-phosphoethanolamine + L-serine = a 1,2-diacyl-sn-glycero-3-phospho-L-serine + ethanolamine</text>
        <dbReference type="Rhea" id="RHEA:27606"/>
        <dbReference type="ChEBI" id="CHEBI:33384"/>
        <dbReference type="ChEBI" id="CHEBI:57262"/>
        <dbReference type="ChEBI" id="CHEBI:57603"/>
        <dbReference type="ChEBI" id="CHEBI:64612"/>
        <dbReference type="EC" id="2.7.8.29"/>
    </reaction>
</comment>
<sequence length="449" mass="52444">MPSRRTAEHFDSFQRINEKPVEDISLEFFYNPRRLTALLVSILLLLYTAFTRADGDLDQNIWVGLKAVLFSFLVLSTIAFPNGPFTRPHPALWRMIFGVSVFYLLFLQFLLFQNFSTIKDILKWLDPERLNKMQLEEKEYAINCSELNISRIWSHCDIFAAAHFIGWAMKALLIRHTIICWYVSITWELTEIAFSHLLPNFQECWWDAIVLDILLCNGLGIWLGMYICRKLEIREYHWESIRNIPTTRGKIQRAVMQFTPSSWTVLRWLDPQCTLMRILAVWELVVIWQITELNTFFLKHIFAIDTSHPLVTFRICLIGLAVAPAMQQYYSYVTDPKCKRFGTQCWVYLAIMLTEALICVRFGWKIFARTQLLYIGMWLVVLLIGSVFCVYICILWALRPCVSKEVKVNGGVQHCYIDSSFENLTDFSCSGKNDGSQITHRQRSQTICS</sequence>
<feature type="transmembrane region" description="Helical" evidence="12">
    <location>
        <begin position="158"/>
        <end position="185"/>
    </location>
</feature>
<keyword evidence="8 12" id="KW-1133">Transmembrane helix</keyword>
<gene>
    <name evidence="13" type="ORF">SBAD_LOCUS11373</name>
</gene>
<keyword evidence="11 12" id="KW-1208">Phospholipid metabolism</keyword>
<evidence type="ECO:0000256" key="12">
    <source>
        <dbReference type="RuleBase" id="RU368094"/>
    </source>
</evidence>
<comment type="pathway">
    <text evidence="3">Lipid metabolism.</text>
</comment>
<dbReference type="EMBL" id="UZAM01015526">
    <property type="protein sequence ID" value="VDP39483.1"/>
    <property type="molecule type" value="Genomic_DNA"/>
</dbReference>
<dbReference type="InterPro" id="IPR004277">
    <property type="entry name" value="PSS"/>
</dbReference>
<feature type="transmembrane region" description="Helical" evidence="12">
    <location>
        <begin position="274"/>
        <end position="291"/>
    </location>
</feature>
<keyword evidence="6 12" id="KW-0812">Transmembrane</keyword>
<comment type="function">
    <text evidence="12">Catalyzes a base-exchange reaction in which the polar head group of phosphatidylethanolamine (PE) is replaced by L-serine.</text>
</comment>